<feature type="chain" id="PRO_5020270887" evidence="1">
    <location>
        <begin position="25"/>
        <end position="115"/>
    </location>
</feature>
<keyword evidence="1" id="KW-0732">Signal</keyword>
<protein>
    <submittedName>
        <fullName evidence="2">Uncharacterized protein</fullName>
    </submittedName>
</protein>
<dbReference type="Proteomes" id="UP000295375">
    <property type="component" value="Unassembled WGS sequence"/>
</dbReference>
<proteinExistence type="predicted"/>
<keyword evidence="3" id="KW-1185">Reference proteome</keyword>
<accession>A0A4V3D7X1</accession>
<evidence type="ECO:0000256" key="1">
    <source>
        <dbReference type="SAM" id="SignalP"/>
    </source>
</evidence>
<feature type="signal peptide" evidence="1">
    <location>
        <begin position="1"/>
        <end position="24"/>
    </location>
</feature>
<comment type="caution">
    <text evidence="2">The sequence shown here is derived from an EMBL/GenBank/DDBJ whole genome shotgun (WGS) entry which is preliminary data.</text>
</comment>
<evidence type="ECO:0000313" key="3">
    <source>
        <dbReference type="Proteomes" id="UP000295375"/>
    </source>
</evidence>
<organism evidence="2 3">
    <name type="scientific">Permianibacter aggregans</name>
    <dbReference type="NCBI Taxonomy" id="1510150"/>
    <lineage>
        <taxon>Bacteria</taxon>
        <taxon>Pseudomonadati</taxon>
        <taxon>Pseudomonadota</taxon>
        <taxon>Gammaproteobacteria</taxon>
        <taxon>Pseudomonadales</taxon>
        <taxon>Pseudomonadaceae</taxon>
        <taxon>Permianibacter</taxon>
    </lineage>
</organism>
<sequence>MPSIFSLTALMLSAVLLSGCTAKQAIKTPVNILGALFGYTPPPPQTTMLEELNQAYEMCKASGGGEECVQEAYQTAQQAKGITPKALPKGTVIVREVKETTGEKTPAQTAGEKSP</sequence>
<name>A0A4V3D7X1_9GAMM</name>
<dbReference type="EMBL" id="SNYM01000004">
    <property type="protein sequence ID" value="TDQ49547.1"/>
    <property type="molecule type" value="Genomic_DNA"/>
</dbReference>
<evidence type="ECO:0000313" key="2">
    <source>
        <dbReference type="EMBL" id="TDQ49547.1"/>
    </source>
</evidence>
<gene>
    <name evidence="2" type="ORF">EV696_104253</name>
</gene>
<reference evidence="2 3" key="1">
    <citation type="submission" date="2019-03" db="EMBL/GenBank/DDBJ databases">
        <title>Genomic Encyclopedia of Type Strains, Phase IV (KMG-IV): sequencing the most valuable type-strain genomes for metagenomic binning, comparative biology and taxonomic classification.</title>
        <authorList>
            <person name="Goeker M."/>
        </authorList>
    </citation>
    <scope>NUCLEOTIDE SEQUENCE [LARGE SCALE GENOMIC DNA]</scope>
    <source>
        <strain evidence="2 3">DSM 103792</strain>
    </source>
</reference>
<dbReference type="AlphaFoldDB" id="A0A4V3D7X1"/>
<dbReference type="RefSeq" id="WP_133589232.1">
    <property type="nucleotide sequence ID" value="NZ_CP037953.1"/>
</dbReference>